<sequence>MRQRDYLFADDAHRSACGAILGQLAAAAKDIAALTLDQIEGRDALAVLRIWRNSMAALHRMTEEVSPSSIWRSAKLNELTRDTRKVIRWKARALGVNPESQNIDIAVSGMAPYHDGEKWLLAIALPAPEPMNHNPDYEPDDLILLDPATGNASVYGDASSLLFLPMETDHFTVHACAKTWAREFATARVEWLYSKFNAQKIANITPIWTGHPPSALLIGDAAGVRWPRGAVIEAGKGIEARKLQFAIYDQSRTSRVHQPQNIGRVA</sequence>
<name>A0A7W6FT56_9SPHN</name>
<organism evidence="1 2">
    <name type="scientific">Sphingobium jiangsuense</name>
    <dbReference type="NCBI Taxonomy" id="870476"/>
    <lineage>
        <taxon>Bacteria</taxon>
        <taxon>Pseudomonadati</taxon>
        <taxon>Pseudomonadota</taxon>
        <taxon>Alphaproteobacteria</taxon>
        <taxon>Sphingomonadales</taxon>
        <taxon>Sphingomonadaceae</taxon>
        <taxon>Sphingobium</taxon>
    </lineage>
</organism>
<evidence type="ECO:0000313" key="1">
    <source>
        <dbReference type="EMBL" id="MBB3928784.1"/>
    </source>
</evidence>
<dbReference type="AlphaFoldDB" id="A0A7W6FT56"/>
<evidence type="ECO:0000313" key="2">
    <source>
        <dbReference type="Proteomes" id="UP000571950"/>
    </source>
</evidence>
<accession>A0A7W6FT56</accession>
<reference evidence="1 2" key="1">
    <citation type="submission" date="2020-08" db="EMBL/GenBank/DDBJ databases">
        <title>Genomic Encyclopedia of Type Strains, Phase IV (KMG-IV): sequencing the most valuable type-strain genomes for metagenomic binning, comparative biology and taxonomic classification.</title>
        <authorList>
            <person name="Goeker M."/>
        </authorList>
    </citation>
    <scope>NUCLEOTIDE SEQUENCE [LARGE SCALE GENOMIC DNA]</scope>
    <source>
        <strain evidence="1 2">DSM 26189</strain>
    </source>
</reference>
<keyword evidence="2" id="KW-1185">Reference proteome</keyword>
<dbReference type="RefSeq" id="WP_188073975.1">
    <property type="nucleotide sequence ID" value="NZ_BSPS01000156.1"/>
</dbReference>
<proteinExistence type="predicted"/>
<dbReference type="Proteomes" id="UP000571950">
    <property type="component" value="Unassembled WGS sequence"/>
</dbReference>
<comment type="caution">
    <text evidence="1">The sequence shown here is derived from an EMBL/GenBank/DDBJ whole genome shotgun (WGS) entry which is preliminary data.</text>
</comment>
<gene>
    <name evidence="1" type="ORF">GGR43_004529</name>
</gene>
<protein>
    <submittedName>
        <fullName evidence="1">Uncharacterized protein</fullName>
    </submittedName>
</protein>
<dbReference type="EMBL" id="JACIDT010000035">
    <property type="protein sequence ID" value="MBB3928784.1"/>
    <property type="molecule type" value="Genomic_DNA"/>
</dbReference>